<name>A0A0A0RKZ3_9CAUD</name>
<gene>
    <name evidence="1" type="primary">159</name>
    <name evidence="1" type="ORF">PBI_JAY2JAY_159</name>
</gene>
<evidence type="ECO:0000313" key="2">
    <source>
        <dbReference type="Proteomes" id="UP000030200"/>
    </source>
</evidence>
<organism evidence="1 2">
    <name type="scientific">Streptomyces phage Jay2Jay</name>
    <dbReference type="NCBI Taxonomy" id="1556290"/>
    <lineage>
        <taxon>Viruses</taxon>
        <taxon>Duplodnaviria</taxon>
        <taxon>Heunggongvirae</taxon>
        <taxon>Uroviricota</taxon>
        <taxon>Caudoviricetes</taxon>
        <taxon>Stanwilliamsviridae</taxon>
        <taxon>Boydwoodruffvirinae</taxon>
        <taxon>Samistivirus</taxon>
        <taxon>Samistivirus jay2jay</taxon>
    </lineage>
</organism>
<proteinExistence type="predicted"/>
<evidence type="ECO:0000313" key="1">
    <source>
        <dbReference type="EMBL" id="AIW02636.1"/>
    </source>
</evidence>
<accession>A0A0A0RKZ3</accession>
<dbReference type="Proteomes" id="UP000030200">
    <property type="component" value="Segment"/>
</dbReference>
<dbReference type="RefSeq" id="YP_009225863.1">
    <property type="nucleotide sequence ID" value="NC_029098.1"/>
</dbReference>
<reference evidence="1 2" key="1">
    <citation type="submission" date="2014-09" db="EMBL/GenBank/DDBJ databases">
        <authorList>
            <person name="Gicewicz E.A."/>
            <person name="Hiryak K.M."/>
            <person name="Horoschock A.N."/>
            <person name="Kneeream E.R."/>
            <person name="Luchetta J."/>
            <person name="Mikolon A.R."/>
            <person name="Smith S.N."/>
            <person name="Svintozelskiy S."/>
            <person name="Yucha M.L."/>
            <person name="Manna D.P."/>
            <person name="Pidcock K.A."/>
            <person name="Laing C.E."/>
            <person name="Schaff J.E."/>
            <person name="Dashiell C.L."/>
            <person name="Macialek J.A."/>
            <person name="Anders K.R."/>
            <person name="Braun M.A."/>
            <person name="Delesalle V.A."/>
            <person name="Hughes L.E."/>
            <person name="Ware V.C."/>
            <person name="Bradley K.W."/>
            <person name="Barker L.P."/>
            <person name="Asai D.J."/>
            <person name="Bowman C.A."/>
            <person name="Russell D.A."/>
            <person name="Pope W.H."/>
            <person name="Jacobs-Sera D."/>
            <person name="Hendrix R.W."/>
            <person name="Hatfull G.F."/>
        </authorList>
    </citation>
    <scope>NUCLEOTIDE SEQUENCE [LARGE SCALE GENOMIC DNA]</scope>
</reference>
<dbReference type="GeneID" id="26796888"/>
<keyword evidence="2" id="KW-1185">Reference proteome</keyword>
<dbReference type="KEGG" id="vg:26796888"/>
<protein>
    <submittedName>
        <fullName evidence="1">Uncharacterized protein</fullName>
    </submittedName>
</protein>
<dbReference type="EMBL" id="KM652554">
    <property type="protein sequence ID" value="AIW02636.1"/>
    <property type="molecule type" value="Genomic_DNA"/>
</dbReference>
<sequence>MSDETPQDERGLRERMKDDFAAYRKAKGIQAYEAAKRYLVSKAKVEKKKAPAGKQKKISALNPRDLTPEGEVLQVGRSPIKKSEYDVTFMTGSGTVRKTFSGSDKIDVIGQGEVR</sequence>